<name>A0A481Z740_9VIRU</name>
<sequence>MDTSDADDLDIPHADDLDDFVDGTLYKKTKNEILKEISRNINLLKKGEKLKLYFAYDEDDKEMLHDVLKKLKRELKSLDYETKLRDEWGEDDYKLTFSKKKKKELY</sequence>
<evidence type="ECO:0000313" key="1">
    <source>
        <dbReference type="EMBL" id="QBK91345.1"/>
    </source>
</evidence>
<protein>
    <submittedName>
        <fullName evidence="1">Uncharacterized protein</fullName>
    </submittedName>
</protein>
<reference evidence="1" key="1">
    <citation type="journal article" date="2019" name="MBio">
        <title>Virus Genomes from Deep Sea Sediments Expand the Ocean Megavirome and Support Independent Origins of Viral Gigantism.</title>
        <authorList>
            <person name="Backstrom D."/>
            <person name="Yutin N."/>
            <person name="Jorgensen S.L."/>
            <person name="Dharamshi J."/>
            <person name="Homa F."/>
            <person name="Zaremba-Niedwiedzka K."/>
            <person name="Spang A."/>
            <person name="Wolf Y.I."/>
            <person name="Koonin E.V."/>
            <person name="Ettema T.J."/>
        </authorList>
    </citation>
    <scope>NUCLEOTIDE SEQUENCE</scope>
</reference>
<organism evidence="1">
    <name type="scientific">Pithovirus LCPAC202</name>
    <dbReference type="NCBI Taxonomy" id="2506592"/>
    <lineage>
        <taxon>Viruses</taxon>
        <taxon>Pithoviruses</taxon>
    </lineage>
</organism>
<accession>A0A481Z740</accession>
<proteinExistence type="predicted"/>
<gene>
    <name evidence="1" type="ORF">LCPAC202_03190</name>
</gene>
<dbReference type="EMBL" id="MK500529">
    <property type="protein sequence ID" value="QBK91345.1"/>
    <property type="molecule type" value="Genomic_DNA"/>
</dbReference>